<evidence type="ECO:0000313" key="2">
    <source>
        <dbReference type="EMBL" id="CAB4043506.1"/>
    </source>
</evidence>
<reference evidence="2" key="1">
    <citation type="submission" date="2020-04" db="EMBL/GenBank/DDBJ databases">
        <authorList>
            <person name="Alioto T."/>
            <person name="Alioto T."/>
            <person name="Gomez Garrido J."/>
        </authorList>
    </citation>
    <scope>NUCLEOTIDE SEQUENCE</scope>
    <source>
        <strain evidence="2">A484AB</strain>
    </source>
</reference>
<accession>A0A6S7KCM9</accession>
<name>A0A6S7KCM9_PARCT</name>
<dbReference type="PANTHER" id="PTHR47456">
    <property type="entry name" value="PHD-TYPE DOMAIN-CONTAINING PROTEIN"/>
    <property type="match status" value="1"/>
</dbReference>
<proteinExistence type="predicted"/>
<dbReference type="AlphaFoldDB" id="A0A6S7KCM9"/>
<feature type="compositionally biased region" description="Basic and acidic residues" evidence="1">
    <location>
        <begin position="1"/>
        <end position="16"/>
    </location>
</feature>
<feature type="non-terminal residue" evidence="2">
    <location>
        <position position="258"/>
    </location>
</feature>
<organism evidence="2 3">
    <name type="scientific">Paramuricea clavata</name>
    <name type="common">Red gorgonian</name>
    <name type="synonym">Violescent sea-whip</name>
    <dbReference type="NCBI Taxonomy" id="317549"/>
    <lineage>
        <taxon>Eukaryota</taxon>
        <taxon>Metazoa</taxon>
        <taxon>Cnidaria</taxon>
        <taxon>Anthozoa</taxon>
        <taxon>Octocorallia</taxon>
        <taxon>Malacalcyonacea</taxon>
        <taxon>Plexauridae</taxon>
        <taxon>Paramuricea</taxon>
    </lineage>
</organism>
<feature type="region of interest" description="Disordered" evidence="1">
    <location>
        <begin position="1"/>
        <end position="23"/>
    </location>
</feature>
<comment type="caution">
    <text evidence="2">The sequence shown here is derived from an EMBL/GenBank/DDBJ whole genome shotgun (WGS) entry which is preliminary data.</text>
</comment>
<protein>
    <submittedName>
        <fullName evidence="2">Uncharacterized protein</fullName>
    </submittedName>
</protein>
<keyword evidence="3" id="KW-1185">Reference proteome</keyword>
<dbReference type="EMBL" id="CACRXK020032523">
    <property type="protein sequence ID" value="CAB4043506.1"/>
    <property type="molecule type" value="Genomic_DNA"/>
</dbReference>
<dbReference type="OrthoDB" id="5986742at2759"/>
<gene>
    <name evidence="2" type="ORF">PACLA_8A073465</name>
</gene>
<dbReference type="Proteomes" id="UP001152795">
    <property type="component" value="Unassembled WGS sequence"/>
</dbReference>
<evidence type="ECO:0000256" key="1">
    <source>
        <dbReference type="SAM" id="MobiDB-lite"/>
    </source>
</evidence>
<sequence>NDEEKILVDDGEKGNDEESEIEGEEEILVDDGTLNKGMLFVYQTQWQKLKTNVEYKVVATFVTQSETTEAIKEALSVIMKWNPSWKPKHFMVDYALEEISSVEQLFPEKVPAVTILLYKKYQIKCRGLWRKFNNIPVTLRESLENIFESSVIKSFESVGNLRTAYKLTLVNYVIMLEKALAAMRKIARARTETEFLKEVESLKQDEDLWSNSMYKKYMENMWLKEHKQRAPIKTPESTLSKETSCKLVQLILFKLRAF</sequence>
<evidence type="ECO:0000313" key="3">
    <source>
        <dbReference type="Proteomes" id="UP001152795"/>
    </source>
</evidence>